<organism evidence="8 9">
    <name type="scientific">Lasiosphaeria miniovina</name>
    <dbReference type="NCBI Taxonomy" id="1954250"/>
    <lineage>
        <taxon>Eukaryota</taxon>
        <taxon>Fungi</taxon>
        <taxon>Dikarya</taxon>
        <taxon>Ascomycota</taxon>
        <taxon>Pezizomycotina</taxon>
        <taxon>Sordariomycetes</taxon>
        <taxon>Sordariomycetidae</taxon>
        <taxon>Sordariales</taxon>
        <taxon>Lasiosphaeriaceae</taxon>
        <taxon>Lasiosphaeria</taxon>
    </lineage>
</organism>
<dbReference type="AlphaFoldDB" id="A0AA40ACQ0"/>
<dbReference type="Gene3D" id="3.40.50.1820">
    <property type="entry name" value="alpha/beta hydrolase"/>
    <property type="match status" value="1"/>
</dbReference>
<feature type="chain" id="PRO_5041442491" evidence="7">
    <location>
        <begin position="16"/>
        <end position="481"/>
    </location>
</feature>
<proteinExistence type="inferred from homology"/>
<keyword evidence="3" id="KW-0645">Protease</keyword>
<gene>
    <name evidence="8" type="ORF">B0T26DRAFT_677792</name>
</gene>
<comment type="similarity">
    <text evidence="1">Belongs to the peptidase S10 family.</text>
</comment>
<evidence type="ECO:0000256" key="5">
    <source>
        <dbReference type="ARBA" id="ARBA00022801"/>
    </source>
</evidence>
<dbReference type="RefSeq" id="XP_060294782.1">
    <property type="nucleotide sequence ID" value="XM_060440146.1"/>
</dbReference>
<evidence type="ECO:0000256" key="3">
    <source>
        <dbReference type="ARBA" id="ARBA00022670"/>
    </source>
</evidence>
<dbReference type="GO" id="GO:0006508">
    <property type="term" value="P:proteolysis"/>
    <property type="evidence" value="ECO:0007669"/>
    <property type="project" value="UniProtKB-KW"/>
</dbReference>
<keyword evidence="9" id="KW-1185">Reference proteome</keyword>
<reference evidence="8" key="1">
    <citation type="submission" date="2023-06" db="EMBL/GenBank/DDBJ databases">
        <title>Genome-scale phylogeny and comparative genomics of the fungal order Sordariales.</title>
        <authorList>
            <consortium name="Lawrence Berkeley National Laboratory"/>
            <person name="Hensen N."/>
            <person name="Bonometti L."/>
            <person name="Westerberg I."/>
            <person name="Brannstrom I.O."/>
            <person name="Guillou S."/>
            <person name="Cros-Aarteil S."/>
            <person name="Calhoun S."/>
            <person name="Haridas S."/>
            <person name="Kuo A."/>
            <person name="Mondo S."/>
            <person name="Pangilinan J."/>
            <person name="Riley R."/>
            <person name="LaButti K."/>
            <person name="Andreopoulos B."/>
            <person name="Lipzen A."/>
            <person name="Chen C."/>
            <person name="Yanf M."/>
            <person name="Daum C."/>
            <person name="Ng V."/>
            <person name="Clum A."/>
            <person name="Steindorff A."/>
            <person name="Ohm R."/>
            <person name="Martin F."/>
            <person name="Silar P."/>
            <person name="Natvig D."/>
            <person name="Lalanne C."/>
            <person name="Gautier V."/>
            <person name="Ament-velasquez S.L."/>
            <person name="Kruys A."/>
            <person name="Hutchinson M.I."/>
            <person name="Powell A.J."/>
            <person name="Barry K."/>
            <person name="Miller A.N."/>
            <person name="Grigoriev I.V."/>
            <person name="Debuchy R."/>
            <person name="Gladieux P."/>
            <person name="Thoren M.H."/>
            <person name="Johannesson H."/>
        </authorList>
    </citation>
    <scope>NUCLEOTIDE SEQUENCE</scope>
    <source>
        <strain evidence="8">SMH2392-1A</strain>
    </source>
</reference>
<accession>A0AA40ACQ0</accession>
<dbReference type="SUPFAM" id="SSF53474">
    <property type="entry name" value="alpha/beta-Hydrolases"/>
    <property type="match status" value="1"/>
</dbReference>
<evidence type="ECO:0000256" key="2">
    <source>
        <dbReference type="ARBA" id="ARBA00022645"/>
    </source>
</evidence>
<sequence>MKLLISFLFATLALASILRPQKILDIERHAVHDCLESANETVGILNFVDSSEHYEKGAKHYSGYLDVKSKNRLFFWLQLSKINPAKDPIILVLNGGPGASSMYGMIIQWGSMVFPWRIDKLTVNPNALNAAANVVFVDNPIGVGFSQPAPSGSLHKQLLDCTKDLVEFLLALRVTDFRGVQLVKNELHVMGSSFAGHYLADLGAFVSATPGLNDALQLKSLIMGNPALEDIRGLDATYSLVCDPTVALSLSLLLTDDQCKVWKDNIPKCAAAIAACRKAPASAACAEGTIEGVCGQADPWVYWKLTCRDPYDISEPRVWDAPRRENIPAAKKFLDLYTKEIGAEGAWAMFQPKVRTALRDSGEAYKDSSIRIQDMLTTKGNNIKLFAYAGDYDLMCPYLGLKRTLRDIQWDGQKELATKLDRSEADYDKLLTVAGTPLGNYAEAGPLRYARIFGSGHMGNEKRGGDVRAMIYQWIGIKSHL</sequence>
<dbReference type="GeneID" id="85323416"/>
<keyword evidence="2" id="KW-0121">Carboxypeptidase</keyword>
<dbReference type="InterPro" id="IPR001563">
    <property type="entry name" value="Peptidase_S10"/>
</dbReference>
<dbReference type="PRINTS" id="PR00724">
    <property type="entry name" value="CRBOXYPTASEC"/>
</dbReference>
<evidence type="ECO:0000313" key="9">
    <source>
        <dbReference type="Proteomes" id="UP001172101"/>
    </source>
</evidence>
<keyword evidence="4 7" id="KW-0732">Signal</keyword>
<evidence type="ECO:0000313" key="8">
    <source>
        <dbReference type="EMBL" id="KAK0713459.1"/>
    </source>
</evidence>
<comment type="caution">
    <text evidence="8">The sequence shown here is derived from an EMBL/GenBank/DDBJ whole genome shotgun (WGS) entry which is preliminary data.</text>
</comment>
<dbReference type="EMBL" id="JAUIRO010000005">
    <property type="protein sequence ID" value="KAK0713459.1"/>
    <property type="molecule type" value="Genomic_DNA"/>
</dbReference>
<dbReference type="Proteomes" id="UP001172101">
    <property type="component" value="Unassembled WGS sequence"/>
</dbReference>
<protein>
    <submittedName>
        <fullName evidence="8">Alpha/Beta hydrolase protein</fullName>
    </submittedName>
</protein>
<dbReference type="Gene3D" id="1.10.287.410">
    <property type="match status" value="1"/>
</dbReference>
<evidence type="ECO:0000256" key="1">
    <source>
        <dbReference type="ARBA" id="ARBA00009431"/>
    </source>
</evidence>
<keyword evidence="5 8" id="KW-0378">Hydrolase</keyword>
<feature type="signal peptide" evidence="7">
    <location>
        <begin position="1"/>
        <end position="15"/>
    </location>
</feature>
<dbReference type="InterPro" id="IPR029058">
    <property type="entry name" value="AB_hydrolase_fold"/>
</dbReference>
<keyword evidence="6" id="KW-0325">Glycoprotein</keyword>
<dbReference type="Pfam" id="PF00450">
    <property type="entry name" value="Peptidase_S10"/>
    <property type="match status" value="1"/>
</dbReference>
<dbReference type="PANTHER" id="PTHR11802">
    <property type="entry name" value="SERINE PROTEASE FAMILY S10 SERINE CARBOXYPEPTIDASE"/>
    <property type="match status" value="1"/>
</dbReference>
<evidence type="ECO:0000256" key="6">
    <source>
        <dbReference type="ARBA" id="ARBA00023180"/>
    </source>
</evidence>
<dbReference type="GO" id="GO:0004185">
    <property type="term" value="F:serine-type carboxypeptidase activity"/>
    <property type="evidence" value="ECO:0007669"/>
    <property type="project" value="InterPro"/>
</dbReference>
<evidence type="ECO:0000256" key="4">
    <source>
        <dbReference type="ARBA" id="ARBA00022729"/>
    </source>
</evidence>
<evidence type="ECO:0000256" key="7">
    <source>
        <dbReference type="SAM" id="SignalP"/>
    </source>
</evidence>
<dbReference type="PANTHER" id="PTHR11802:SF3">
    <property type="entry name" value="RETINOID-INDUCIBLE SERINE CARBOXYPEPTIDASE"/>
    <property type="match status" value="1"/>
</dbReference>
<name>A0AA40ACQ0_9PEZI</name>